<evidence type="ECO:0000256" key="2">
    <source>
        <dbReference type="ARBA" id="ARBA00022771"/>
    </source>
</evidence>
<dbReference type="InterPro" id="IPR002893">
    <property type="entry name" value="Znf_MYND"/>
</dbReference>
<keyword evidence="2 4" id="KW-0863">Zinc-finger</keyword>
<evidence type="ECO:0000256" key="4">
    <source>
        <dbReference type="PROSITE-ProRule" id="PRU00134"/>
    </source>
</evidence>
<evidence type="ECO:0000256" key="3">
    <source>
        <dbReference type="ARBA" id="ARBA00022833"/>
    </source>
</evidence>
<keyword evidence="1" id="KW-0479">Metal-binding</keyword>
<feature type="domain" description="MYND-type" evidence="5">
    <location>
        <begin position="310"/>
        <end position="347"/>
    </location>
</feature>
<dbReference type="Gene3D" id="6.10.140.2220">
    <property type="match status" value="1"/>
</dbReference>
<keyword evidence="3" id="KW-0862">Zinc</keyword>
<dbReference type="AlphaFoldDB" id="A0AAD7AEN0"/>
<keyword evidence="7" id="KW-1185">Reference proteome</keyword>
<gene>
    <name evidence="6" type="ORF">DFH08DRAFT_922070</name>
</gene>
<dbReference type="EMBL" id="JARIHO010000008">
    <property type="protein sequence ID" value="KAJ7356728.1"/>
    <property type="molecule type" value="Genomic_DNA"/>
</dbReference>
<evidence type="ECO:0000259" key="5">
    <source>
        <dbReference type="PROSITE" id="PS50865"/>
    </source>
</evidence>
<proteinExistence type="predicted"/>
<protein>
    <recommendedName>
        <fullName evidence="5">MYND-type domain-containing protein</fullName>
    </recommendedName>
</protein>
<reference evidence="6" key="1">
    <citation type="submission" date="2023-03" db="EMBL/GenBank/DDBJ databases">
        <title>Massive genome expansion in bonnet fungi (Mycena s.s.) driven by repeated elements and novel gene families across ecological guilds.</title>
        <authorList>
            <consortium name="Lawrence Berkeley National Laboratory"/>
            <person name="Harder C.B."/>
            <person name="Miyauchi S."/>
            <person name="Viragh M."/>
            <person name="Kuo A."/>
            <person name="Thoen E."/>
            <person name="Andreopoulos B."/>
            <person name="Lu D."/>
            <person name="Skrede I."/>
            <person name="Drula E."/>
            <person name="Henrissat B."/>
            <person name="Morin E."/>
            <person name="Kohler A."/>
            <person name="Barry K."/>
            <person name="LaButti K."/>
            <person name="Morin E."/>
            <person name="Salamov A."/>
            <person name="Lipzen A."/>
            <person name="Mereny Z."/>
            <person name="Hegedus B."/>
            <person name="Baldrian P."/>
            <person name="Stursova M."/>
            <person name="Weitz H."/>
            <person name="Taylor A."/>
            <person name="Grigoriev I.V."/>
            <person name="Nagy L.G."/>
            <person name="Martin F."/>
            <person name="Kauserud H."/>
        </authorList>
    </citation>
    <scope>NUCLEOTIDE SEQUENCE</scope>
    <source>
        <strain evidence="6">CBHHK002</strain>
    </source>
</reference>
<accession>A0AAD7AEN0</accession>
<dbReference type="Pfam" id="PF01753">
    <property type="entry name" value="zf-MYND"/>
    <property type="match status" value="1"/>
</dbReference>
<dbReference type="PROSITE" id="PS50865">
    <property type="entry name" value="ZF_MYND_2"/>
    <property type="match status" value="1"/>
</dbReference>
<comment type="caution">
    <text evidence="6">The sequence shown here is derived from an EMBL/GenBank/DDBJ whole genome shotgun (WGS) entry which is preliminary data.</text>
</comment>
<dbReference type="GO" id="GO:0008270">
    <property type="term" value="F:zinc ion binding"/>
    <property type="evidence" value="ECO:0007669"/>
    <property type="project" value="UniProtKB-KW"/>
</dbReference>
<organism evidence="6 7">
    <name type="scientific">Mycena albidolilacea</name>
    <dbReference type="NCBI Taxonomy" id="1033008"/>
    <lineage>
        <taxon>Eukaryota</taxon>
        <taxon>Fungi</taxon>
        <taxon>Dikarya</taxon>
        <taxon>Basidiomycota</taxon>
        <taxon>Agaricomycotina</taxon>
        <taxon>Agaricomycetes</taxon>
        <taxon>Agaricomycetidae</taxon>
        <taxon>Agaricales</taxon>
        <taxon>Marasmiineae</taxon>
        <taxon>Mycenaceae</taxon>
        <taxon>Mycena</taxon>
    </lineage>
</organism>
<dbReference type="Proteomes" id="UP001218218">
    <property type="component" value="Unassembled WGS sequence"/>
</dbReference>
<name>A0AAD7AEN0_9AGAR</name>
<evidence type="ECO:0000256" key="1">
    <source>
        <dbReference type="ARBA" id="ARBA00022723"/>
    </source>
</evidence>
<evidence type="ECO:0000313" key="6">
    <source>
        <dbReference type="EMBL" id="KAJ7356728.1"/>
    </source>
</evidence>
<evidence type="ECO:0000313" key="7">
    <source>
        <dbReference type="Proteomes" id="UP001218218"/>
    </source>
</evidence>
<dbReference type="SUPFAM" id="SSF144232">
    <property type="entry name" value="HIT/MYND zinc finger-like"/>
    <property type="match status" value="1"/>
</dbReference>
<sequence length="351" mass="40352">MQPAQISECELVNHEIGEATVSDLIQLTFDTVEKKWGAGGSPYQKWYRSIATGKDAIVDKRSNEEGIFENSRLIAWKKGKPFDAENLFFRTVDTGRLLPMYLADFRMQFYAHTSFWEKLDAIDSGRKGWIYPTLSSYFHQILVLRNMHDTGGADIPFILTAWDDERLEQAMNYWADLSKGEWSEEEQRSRYNECDAACRRILPCFPQADLLVRALLSDPKVGYVPPYIIFHSVLPKGNSCVLFTKPSHFPPTYLTQDLPTSCNSPNCTEIECAPIDMSISRSLVDNSNLVRKWDTAGPKRVLCNLWGCEVQHCQDSDKLMRCQRCKEVLYCSVAHQRLDWNVHKNVCEKKL</sequence>